<evidence type="ECO:0000256" key="2">
    <source>
        <dbReference type="ARBA" id="ARBA00007447"/>
    </source>
</evidence>
<proteinExistence type="inferred from homology"/>
<dbReference type="Pfam" id="PF00026">
    <property type="entry name" value="Asp"/>
    <property type="match status" value="1"/>
</dbReference>
<dbReference type="GO" id="GO:0006508">
    <property type="term" value="P:proteolysis"/>
    <property type="evidence" value="ECO:0007669"/>
    <property type="project" value="InterPro"/>
</dbReference>
<feature type="domain" description="Peptidase A1" evidence="3">
    <location>
        <begin position="2"/>
        <end position="77"/>
    </location>
</feature>
<dbReference type="InterPro" id="IPR033121">
    <property type="entry name" value="PEPTIDASE_A1"/>
</dbReference>
<evidence type="ECO:0000313" key="5">
    <source>
        <dbReference type="Proteomes" id="UP000694544"/>
    </source>
</evidence>
<evidence type="ECO:0000313" key="4">
    <source>
        <dbReference type="Ensembl" id="ENSMMSP00000025365.1"/>
    </source>
</evidence>
<reference evidence="4" key="1">
    <citation type="submission" date="2025-08" db="UniProtKB">
        <authorList>
            <consortium name="Ensembl"/>
        </authorList>
    </citation>
    <scope>IDENTIFICATION</scope>
</reference>
<evidence type="ECO:0000259" key="3">
    <source>
        <dbReference type="Pfam" id="PF00026"/>
    </source>
</evidence>
<dbReference type="Gene3D" id="2.40.70.10">
    <property type="entry name" value="Acid Proteases"/>
    <property type="match status" value="1"/>
</dbReference>
<dbReference type="AlphaFoldDB" id="A0A8C6E706"/>
<dbReference type="SUPFAM" id="SSF50630">
    <property type="entry name" value="Acid proteases"/>
    <property type="match status" value="1"/>
</dbReference>
<comment type="subcellular location">
    <subcellularLocation>
        <location evidence="1">Secreted</location>
        <location evidence="1">Extracellular space</location>
    </subcellularLocation>
</comment>
<sequence length="110" mass="11803">MNGKVIACKHGCQAILDTGTAFLLGPSRRITKIQRLIGVRPFGMPCNTTSTLPPLIFTIKGIDYPVPAQAYIHEVRGQSPGHHSVLACGSHKERGTLRALVSVQPETSDA</sequence>
<keyword evidence="5" id="KW-1185">Reference proteome</keyword>
<dbReference type="GO" id="GO:0004190">
    <property type="term" value="F:aspartic-type endopeptidase activity"/>
    <property type="evidence" value="ECO:0007669"/>
    <property type="project" value="InterPro"/>
</dbReference>
<organism evidence="4 5">
    <name type="scientific">Moschus moschiferus</name>
    <name type="common">Siberian musk deer</name>
    <name type="synonym">Moschus sibiricus</name>
    <dbReference type="NCBI Taxonomy" id="68415"/>
    <lineage>
        <taxon>Eukaryota</taxon>
        <taxon>Metazoa</taxon>
        <taxon>Chordata</taxon>
        <taxon>Craniata</taxon>
        <taxon>Vertebrata</taxon>
        <taxon>Euteleostomi</taxon>
        <taxon>Mammalia</taxon>
        <taxon>Eutheria</taxon>
        <taxon>Laurasiatheria</taxon>
        <taxon>Artiodactyla</taxon>
        <taxon>Ruminantia</taxon>
        <taxon>Pecora</taxon>
        <taxon>Moschidae</taxon>
        <taxon>Moschus</taxon>
    </lineage>
</organism>
<dbReference type="PROSITE" id="PS00141">
    <property type="entry name" value="ASP_PROTEASE"/>
    <property type="match status" value="1"/>
</dbReference>
<protein>
    <recommendedName>
        <fullName evidence="3">Peptidase A1 domain-containing protein</fullName>
    </recommendedName>
</protein>
<accession>A0A8C6E706</accession>
<name>A0A8C6E706_MOSMO</name>
<dbReference type="GO" id="GO:0005576">
    <property type="term" value="C:extracellular region"/>
    <property type="evidence" value="ECO:0007669"/>
    <property type="project" value="UniProtKB-SubCell"/>
</dbReference>
<comment type="similarity">
    <text evidence="2">Belongs to the peptidase A1 family.</text>
</comment>
<dbReference type="Ensembl" id="ENSMMST00000028012.1">
    <property type="protein sequence ID" value="ENSMMSP00000025365.1"/>
    <property type="gene ID" value="ENSMMSG00000019088.1"/>
</dbReference>
<dbReference type="PANTHER" id="PTHR47966">
    <property type="entry name" value="BETA-SITE APP-CLEAVING ENZYME, ISOFORM A-RELATED"/>
    <property type="match status" value="1"/>
</dbReference>
<reference evidence="4" key="2">
    <citation type="submission" date="2025-09" db="UniProtKB">
        <authorList>
            <consortium name="Ensembl"/>
        </authorList>
    </citation>
    <scope>IDENTIFICATION</scope>
</reference>
<evidence type="ECO:0000256" key="1">
    <source>
        <dbReference type="ARBA" id="ARBA00004239"/>
    </source>
</evidence>
<dbReference type="InterPro" id="IPR021109">
    <property type="entry name" value="Peptidase_aspartic_dom_sf"/>
</dbReference>
<dbReference type="InterPro" id="IPR001969">
    <property type="entry name" value="Aspartic_peptidase_AS"/>
</dbReference>
<dbReference type="Proteomes" id="UP000694544">
    <property type="component" value="Unplaced"/>
</dbReference>
<dbReference type="GeneTree" id="ENSGT00940000153747"/>
<dbReference type="InterPro" id="IPR001461">
    <property type="entry name" value="Aspartic_peptidase_A1"/>
</dbReference>
<dbReference type="PANTHER" id="PTHR47966:SF49">
    <property type="entry name" value="PEPSIN A-5"/>
    <property type="match status" value="1"/>
</dbReference>